<evidence type="ECO:0000256" key="1">
    <source>
        <dbReference type="SAM" id="MobiDB-lite"/>
    </source>
</evidence>
<proteinExistence type="predicted"/>
<feature type="region of interest" description="Disordered" evidence="1">
    <location>
        <begin position="1"/>
        <end position="43"/>
    </location>
</feature>
<name>A0ABP1G136_9CHLO</name>
<dbReference type="EMBL" id="CAXHTA020000010">
    <property type="protein sequence ID" value="CAL5224445.1"/>
    <property type="molecule type" value="Genomic_DNA"/>
</dbReference>
<organism evidence="2 3">
    <name type="scientific">Coccomyxa viridis</name>
    <dbReference type="NCBI Taxonomy" id="1274662"/>
    <lineage>
        <taxon>Eukaryota</taxon>
        <taxon>Viridiplantae</taxon>
        <taxon>Chlorophyta</taxon>
        <taxon>core chlorophytes</taxon>
        <taxon>Trebouxiophyceae</taxon>
        <taxon>Trebouxiophyceae incertae sedis</taxon>
        <taxon>Coccomyxaceae</taxon>
        <taxon>Coccomyxa</taxon>
    </lineage>
</organism>
<evidence type="ECO:0000313" key="2">
    <source>
        <dbReference type="EMBL" id="CAL5224445.1"/>
    </source>
</evidence>
<dbReference type="Proteomes" id="UP001497392">
    <property type="component" value="Unassembled WGS sequence"/>
</dbReference>
<gene>
    <name evidence="2" type="primary">g7132</name>
    <name evidence="2" type="ORF">VP750_LOCUS6104</name>
</gene>
<feature type="compositionally biased region" description="Low complexity" evidence="1">
    <location>
        <begin position="9"/>
        <end position="22"/>
    </location>
</feature>
<keyword evidence="3" id="KW-1185">Reference proteome</keyword>
<accession>A0ABP1G136</accession>
<evidence type="ECO:0000313" key="3">
    <source>
        <dbReference type="Proteomes" id="UP001497392"/>
    </source>
</evidence>
<comment type="caution">
    <text evidence="2">The sequence shown here is derived from an EMBL/GenBank/DDBJ whole genome shotgun (WGS) entry which is preliminary data.</text>
</comment>
<protein>
    <submittedName>
        <fullName evidence="2">G7132 protein</fullName>
    </submittedName>
</protein>
<reference evidence="2 3" key="1">
    <citation type="submission" date="2024-06" db="EMBL/GenBank/DDBJ databases">
        <authorList>
            <person name="Kraege A."/>
            <person name="Thomma B."/>
        </authorList>
    </citation>
    <scope>NUCLEOTIDE SEQUENCE [LARGE SCALE GENOMIC DNA]</scope>
</reference>
<sequence length="223" mass="24559">MLHREESEASSSLSTSSNDETSGLITPASDALPAGSPELYDNSEAERMLLQLGARWREMTKQPGAALPPEAAELQQQQISQLSASMRQARMRSTVELLGRKQLAPGEELPLTPADPASRILEALLNVPDQAERLQMLPEALQAPDPATAAAEEDLETELLWTTPVRLLQAIDVALLRMQRPTSGSPTGDKLLSDGNSERIRDVQKELQVLREEVFRIWDNESQ</sequence>